<sequence length="141" mass="16110">MVKVRERRRQEILAEVAELIHELGGPGYAERHLRVSPDTIERWLAGKTVPPWSAVLALRAALGRMPGMEGWRGWQFSERDGLLYAPGYTRGFGPGEMLAWHFKEQSLRHLERRVAELEAKLEAREAQLDALVPAANERMVR</sequence>
<gene>
    <name evidence="2" type="ORF">UFOVP728_10</name>
</gene>
<organism evidence="2">
    <name type="scientific">uncultured Caudovirales phage</name>
    <dbReference type="NCBI Taxonomy" id="2100421"/>
    <lineage>
        <taxon>Viruses</taxon>
        <taxon>Duplodnaviria</taxon>
        <taxon>Heunggongvirae</taxon>
        <taxon>Uroviricota</taxon>
        <taxon>Caudoviricetes</taxon>
        <taxon>Peduoviridae</taxon>
        <taxon>Maltschvirus</taxon>
        <taxon>Maltschvirus maltsch</taxon>
    </lineage>
</organism>
<keyword evidence="1" id="KW-0175">Coiled coil</keyword>
<evidence type="ECO:0000313" key="2">
    <source>
        <dbReference type="EMBL" id="CAB4160746.1"/>
    </source>
</evidence>
<accession>A0A6J5NSV8</accession>
<name>A0A6J5NSV8_9CAUD</name>
<proteinExistence type="predicted"/>
<feature type="coiled-coil region" evidence="1">
    <location>
        <begin position="100"/>
        <end position="127"/>
    </location>
</feature>
<reference evidence="2" key="1">
    <citation type="submission" date="2020-04" db="EMBL/GenBank/DDBJ databases">
        <authorList>
            <person name="Chiriac C."/>
            <person name="Salcher M."/>
            <person name="Ghai R."/>
            <person name="Kavagutti S V."/>
        </authorList>
    </citation>
    <scope>NUCLEOTIDE SEQUENCE</scope>
</reference>
<dbReference type="EMBL" id="LR796706">
    <property type="protein sequence ID" value="CAB4160746.1"/>
    <property type="molecule type" value="Genomic_DNA"/>
</dbReference>
<evidence type="ECO:0000256" key="1">
    <source>
        <dbReference type="SAM" id="Coils"/>
    </source>
</evidence>
<protein>
    <submittedName>
        <fullName evidence="2">Uncharacterized protein</fullName>
    </submittedName>
</protein>